<evidence type="ECO:0000256" key="1">
    <source>
        <dbReference type="SAM" id="Coils"/>
    </source>
</evidence>
<comment type="caution">
    <text evidence="2">The sequence shown here is derived from an EMBL/GenBank/DDBJ whole genome shotgun (WGS) entry which is preliminary data.</text>
</comment>
<evidence type="ECO:0000313" key="2">
    <source>
        <dbReference type="EMBL" id="KAJ6360037.1"/>
    </source>
</evidence>
<reference evidence="2" key="1">
    <citation type="submission" date="2022-10" db="EMBL/GenBank/DDBJ databases">
        <authorList>
            <person name="Hyden B.L."/>
            <person name="Feng K."/>
            <person name="Yates T."/>
            <person name="Jawdy S."/>
            <person name="Smart L.B."/>
            <person name="Muchero W."/>
        </authorList>
    </citation>
    <scope>NUCLEOTIDE SEQUENCE</scope>
    <source>
        <tissue evidence="2">Shoot tip</tissue>
    </source>
</reference>
<keyword evidence="3" id="KW-1185">Reference proteome</keyword>
<name>A0ABQ9AVI6_9ROSI</name>
<accession>A0ABQ9AVI6</accession>
<dbReference type="EMBL" id="JAPFFI010000015">
    <property type="protein sequence ID" value="KAJ6360037.1"/>
    <property type="molecule type" value="Genomic_DNA"/>
</dbReference>
<sequence>MASSLSPSLSHLFPLHKDPPSPIKYRIRTKKLYRNRHKALPFVHSLCVFGSQGASKYSKSSQDLPLDSPRRLKQEILSKPEKGVFQCITRPIVFTLFCIAIGFYPLGASPPLAVADVAVASEVAVKKKQKKVNKESNSKEHEFSNYTKSLLEEVSRLLKRIEEARKGNGGVEEVKLVLKAVKGRKEELQREIMEGMYLEVRQLRKEKGKMENRSEEIVEEVGKEKKEYDILREKGEKERMEALEERMRVMDEEYTSVWERIGEIGDEILRRETMALSVGVRELCFIERECEELVKRFSQEIRQKSIDSQKKSSITKLPRSDIQKELETAQRKLLEQMILPNVVEAEGLGLLFDQDSIDFAARISQGLKDSQKLQKDTEALIRKKMKRFGDEKRLVVNTSADEIVKGFPEVELKWMFGDKEVVVPKAIHLHLYHSWKKWREEAKTELKRKLLEDVDFGKEYVAQKQEQILLGRDRVVSKTWYNEEKNRWEMEPIAVPYAVSKKLVEHARIRHDWGAMYIALKGDEKEYFVDIKEFEILYEDFGGFDGLYMKMLASCIPTSVHLMWIPLSELDLGQQFLLALRLTSQCLNGLWKSRIVSYGRDWVVEKVRNINDDIMMVIVFPMLHGQRK</sequence>
<proteinExistence type="predicted"/>
<feature type="coiled-coil region" evidence="1">
    <location>
        <begin position="171"/>
        <end position="253"/>
    </location>
</feature>
<reference evidence="2" key="2">
    <citation type="journal article" date="2023" name="Int. J. Mol. Sci.">
        <title>De Novo Assembly and Annotation of 11 Diverse Shrub Willow (Salix) Genomes Reveals Novel Gene Organization in Sex-Linked Regions.</title>
        <authorList>
            <person name="Hyden B."/>
            <person name="Feng K."/>
            <person name="Yates T.B."/>
            <person name="Jawdy S."/>
            <person name="Cereghino C."/>
            <person name="Smart L.B."/>
            <person name="Muchero W."/>
        </authorList>
    </citation>
    <scope>NUCLEOTIDE SEQUENCE</scope>
    <source>
        <tissue evidence="2">Shoot tip</tissue>
    </source>
</reference>
<organism evidence="2 3">
    <name type="scientific">Salix suchowensis</name>
    <dbReference type="NCBI Taxonomy" id="1278906"/>
    <lineage>
        <taxon>Eukaryota</taxon>
        <taxon>Viridiplantae</taxon>
        <taxon>Streptophyta</taxon>
        <taxon>Embryophyta</taxon>
        <taxon>Tracheophyta</taxon>
        <taxon>Spermatophyta</taxon>
        <taxon>Magnoliopsida</taxon>
        <taxon>eudicotyledons</taxon>
        <taxon>Gunneridae</taxon>
        <taxon>Pentapetalae</taxon>
        <taxon>rosids</taxon>
        <taxon>fabids</taxon>
        <taxon>Malpighiales</taxon>
        <taxon>Salicaceae</taxon>
        <taxon>Saliceae</taxon>
        <taxon>Salix</taxon>
    </lineage>
</organism>
<protein>
    <recommendedName>
        <fullName evidence="4">Inactive ATP-dependent zinc metalloprotease FTSHI 5, chloroplastic</fullName>
    </recommendedName>
</protein>
<dbReference type="Proteomes" id="UP001141253">
    <property type="component" value="Chromosome 13"/>
</dbReference>
<evidence type="ECO:0000313" key="3">
    <source>
        <dbReference type="Proteomes" id="UP001141253"/>
    </source>
</evidence>
<evidence type="ECO:0008006" key="4">
    <source>
        <dbReference type="Google" id="ProtNLM"/>
    </source>
</evidence>
<keyword evidence="1" id="KW-0175">Coiled coil</keyword>
<gene>
    <name evidence="2" type="ORF">OIU77_004111</name>
</gene>